<evidence type="ECO:0000256" key="8">
    <source>
        <dbReference type="SAM" id="MobiDB-lite"/>
    </source>
</evidence>
<keyword evidence="3" id="KW-0698">rRNA processing</keyword>
<dbReference type="GO" id="GO:0032040">
    <property type="term" value="C:small-subunit processome"/>
    <property type="evidence" value="ECO:0007669"/>
    <property type="project" value="InterPro"/>
</dbReference>
<accession>A0A8J8W9G8</accession>
<protein>
    <recommendedName>
        <fullName evidence="7">rRNA-processing protein UTP23 homolog</fullName>
    </recommendedName>
</protein>
<proteinExistence type="inferred from homology"/>
<comment type="function">
    <text evidence="5">Involved in rRNA-processing and ribosome biogenesis.</text>
</comment>
<evidence type="ECO:0000256" key="2">
    <source>
        <dbReference type="ARBA" id="ARBA00022517"/>
    </source>
</evidence>
<keyword evidence="2" id="KW-0690">Ribosome biogenesis</keyword>
<dbReference type="Proteomes" id="UP000770661">
    <property type="component" value="Unassembled WGS sequence"/>
</dbReference>
<reference evidence="9" key="1">
    <citation type="submission" date="2020-07" db="EMBL/GenBank/DDBJ databases">
        <title>The High-quality genome of the commercially important snow crab, Chionoecetes opilio.</title>
        <authorList>
            <person name="Jeong J.-H."/>
            <person name="Ryu S."/>
        </authorList>
    </citation>
    <scope>NUCLEOTIDE SEQUENCE</scope>
    <source>
        <strain evidence="9">MADBK_172401_WGS</strain>
        <tissue evidence="9">Digestive gland</tissue>
    </source>
</reference>
<evidence type="ECO:0000313" key="9">
    <source>
        <dbReference type="EMBL" id="KAG0693832.1"/>
    </source>
</evidence>
<comment type="similarity">
    <text evidence="6">Belongs to the UTP23/FCF1 family. UTP23 subfamily.</text>
</comment>
<comment type="caution">
    <text evidence="9">The sequence shown here is derived from an EMBL/GenBank/DDBJ whole genome shotgun (WGS) entry which is preliminary data.</text>
</comment>
<feature type="region of interest" description="Disordered" evidence="8">
    <location>
        <begin position="179"/>
        <end position="246"/>
    </location>
</feature>
<dbReference type="AlphaFoldDB" id="A0A8J8W9G8"/>
<dbReference type="Gene3D" id="3.40.50.1010">
    <property type="entry name" value="5'-nuclease"/>
    <property type="match status" value="1"/>
</dbReference>
<dbReference type="PANTHER" id="PTHR12416">
    <property type="entry name" value="RRNA-PROCESSING PROTEIN UTP23 HOMOLOG"/>
    <property type="match status" value="1"/>
</dbReference>
<feature type="compositionally biased region" description="Basic residues" evidence="8">
    <location>
        <begin position="194"/>
        <end position="212"/>
    </location>
</feature>
<dbReference type="EMBL" id="JACEEZ010026245">
    <property type="protein sequence ID" value="KAG0693832.1"/>
    <property type="molecule type" value="Genomic_DNA"/>
</dbReference>
<evidence type="ECO:0000256" key="3">
    <source>
        <dbReference type="ARBA" id="ARBA00022552"/>
    </source>
</evidence>
<evidence type="ECO:0000256" key="7">
    <source>
        <dbReference type="ARBA" id="ARBA00071400"/>
    </source>
</evidence>
<evidence type="ECO:0000256" key="5">
    <source>
        <dbReference type="ARBA" id="ARBA00037300"/>
    </source>
</evidence>
<dbReference type="OrthoDB" id="25675at2759"/>
<dbReference type="CDD" id="cd09866">
    <property type="entry name" value="PIN_Fcf1-Utp23-H"/>
    <property type="match status" value="1"/>
</dbReference>
<evidence type="ECO:0000256" key="1">
    <source>
        <dbReference type="ARBA" id="ARBA00004604"/>
    </source>
</evidence>
<dbReference type="GO" id="GO:0006364">
    <property type="term" value="P:rRNA processing"/>
    <property type="evidence" value="ECO:0007669"/>
    <property type="project" value="UniProtKB-KW"/>
</dbReference>
<keyword evidence="4" id="KW-0539">Nucleus</keyword>
<dbReference type="InterPro" id="IPR029060">
    <property type="entry name" value="PIN-like_dom_sf"/>
</dbReference>
<comment type="subcellular location">
    <subcellularLocation>
        <location evidence="1">Nucleus</location>
        <location evidence="1">Nucleolus</location>
    </subcellularLocation>
</comment>
<sequence length="246" mass="27321">MKIKRHKKAQKILAFFQTNFAVRPPYTVLLDATFCHAALEGKVLIKEQVPKYLGGQTKIVTTQCIILEVEKLSKISAKLYGVWMVVKQFPVHRCGHEGAPVPASACAKSLLNNNNPGKYIMASQDPELRAHVHRRVTGAPILYLRQSAPTLERPTEKCQAAAQASASGLSMHEATTLKALKRKHLGEPTPEPPRKKKKLGNPHPLSIKKSKKEKPAQQPNTEDGKRKRKRHKRKPATAKSVESGSQ</sequence>
<dbReference type="Pfam" id="PF04900">
    <property type="entry name" value="Fcf1"/>
    <property type="match status" value="1"/>
</dbReference>
<organism evidence="9 10">
    <name type="scientific">Chionoecetes opilio</name>
    <name type="common">Atlantic snow crab</name>
    <name type="synonym">Cancer opilio</name>
    <dbReference type="NCBI Taxonomy" id="41210"/>
    <lineage>
        <taxon>Eukaryota</taxon>
        <taxon>Metazoa</taxon>
        <taxon>Ecdysozoa</taxon>
        <taxon>Arthropoda</taxon>
        <taxon>Crustacea</taxon>
        <taxon>Multicrustacea</taxon>
        <taxon>Malacostraca</taxon>
        <taxon>Eumalacostraca</taxon>
        <taxon>Eucarida</taxon>
        <taxon>Decapoda</taxon>
        <taxon>Pleocyemata</taxon>
        <taxon>Brachyura</taxon>
        <taxon>Eubrachyura</taxon>
        <taxon>Majoidea</taxon>
        <taxon>Majidae</taxon>
        <taxon>Chionoecetes</taxon>
    </lineage>
</organism>
<dbReference type="SUPFAM" id="SSF88723">
    <property type="entry name" value="PIN domain-like"/>
    <property type="match status" value="1"/>
</dbReference>
<evidence type="ECO:0000313" key="10">
    <source>
        <dbReference type="Proteomes" id="UP000770661"/>
    </source>
</evidence>
<gene>
    <name evidence="9" type="primary">UTP23</name>
    <name evidence="9" type="ORF">GWK47_027373</name>
</gene>
<evidence type="ECO:0000256" key="6">
    <source>
        <dbReference type="ARBA" id="ARBA00038503"/>
    </source>
</evidence>
<dbReference type="FunFam" id="3.40.50.1010:FF:000006">
    <property type="entry name" value="rRNA-processing protein UTP23 homolog"/>
    <property type="match status" value="1"/>
</dbReference>
<name>A0A8J8W9G8_CHIOP</name>
<dbReference type="InterPro" id="IPR006984">
    <property type="entry name" value="Fcf1/UTP23"/>
</dbReference>
<keyword evidence="10" id="KW-1185">Reference proteome</keyword>
<feature type="compositionally biased region" description="Basic residues" evidence="8">
    <location>
        <begin position="226"/>
        <end position="236"/>
    </location>
</feature>
<evidence type="ECO:0000256" key="4">
    <source>
        <dbReference type="ARBA" id="ARBA00023242"/>
    </source>
</evidence>